<sequence>MPRIPRLKENIVPTMSSNGAMNEKISSWMIGTSRGFLIHWPE</sequence>
<accession>A0A1M4XYT5</accession>
<dbReference type="RefSeq" id="WP_274377231.1">
    <property type="nucleotide sequence ID" value="NZ_FQUY01000009.1"/>
</dbReference>
<evidence type="ECO:0000313" key="1">
    <source>
        <dbReference type="EMBL" id="SHE98727.1"/>
    </source>
</evidence>
<organism evidence="1 2">
    <name type="scientific">Desulforamulus putei DSM 12395</name>
    <dbReference type="NCBI Taxonomy" id="1121429"/>
    <lineage>
        <taxon>Bacteria</taxon>
        <taxon>Bacillati</taxon>
        <taxon>Bacillota</taxon>
        <taxon>Clostridia</taxon>
        <taxon>Eubacteriales</taxon>
        <taxon>Peptococcaceae</taxon>
        <taxon>Desulforamulus</taxon>
    </lineage>
</organism>
<evidence type="ECO:0000313" key="2">
    <source>
        <dbReference type="Proteomes" id="UP000184148"/>
    </source>
</evidence>
<dbReference type="AlphaFoldDB" id="A0A1M4XYT5"/>
<gene>
    <name evidence="1" type="ORF">SAMN02745133_01581</name>
</gene>
<dbReference type="Proteomes" id="UP000184148">
    <property type="component" value="Unassembled WGS sequence"/>
</dbReference>
<keyword evidence="2" id="KW-1185">Reference proteome</keyword>
<protein>
    <submittedName>
        <fullName evidence="1">Uncharacterized protein</fullName>
    </submittedName>
</protein>
<dbReference type="STRING" id="1121429.SAMN02745133_01581"/>
<proteinExistence type="predicted"/>
<dbReference type="EMBL" id="FQUY01000009">
    <property type="protein sequence ID" value="SHE98727.1"/>
    <property type="molecule type" value="Genomic_DNA"/>
</dbReference>
<reference evidence="2" key="1">
    <citation type="submission" date="2016-11" db="EMBL/GenBank/DDBJ databases">
        <authorList>
            <person name="Varghese N."/>
            <person name="Submissions S."/>
        </authorList>
    </citation>
    <scope>NUCLEOTIDE SEQUENCE [LARGE SCALE GENOMIC DNA]</scope>
    <source>
        <strain evidence="2">DSM 12395</strain>
    </source>
</reference>
<name>A0A1M4XYT5_9FIRM</name>